<evidence type="ECO:0000313" key="3">
    <source>
        <dbReference type="Proteomes" id="UP000054097"/>
    </source>
</evidence>
<dbReference type="Proteomes" id="UP000054097">
    <property type="component" value="Unassembled WGS sequence"/>
</dbReference>
<dbReference type="HOGENOM" id="CLU_2470479_0_0_1"/>
<keyword evidence="1" id="KW-0472">Membrane</keyword>
<proteinExistence type="predicted"/>
<evidence type="ECO:0000313" key="2">
    <source>
        <dbReference type="EMBL" id="KIM20383.1"/>
    </source>
</evidence>
<keyword evidence="1" id="KW-1133">Transmembrane helix</keyword>
<gene>
    <name evidence="2" type="ORF">M408DRAFT_138615</name>
</gene>
<keyword evidence="3" id="KW-1185">Reference proteome</keyword>
<organism evidence="2 3">
    <name type="scientific">Serendipita vermifera MAFF 305830</name>
    <dbReference type="NCBI Taxonomy" id="933852"/>
    <lineage>
        <taxon>Eukaryota</taxon>
        <taxon>Fungi</taxon>
        <taxon>Dikarya</taxon>
        <taxon>Basidiomycota</taxon>
        <taxon>Agaricomycotina</taxon>
        <taxon>Agaricomycetes</taxon>
        <taxon>Sebacinales</taxon>
        <taxon>Serendipitaceae</taxon>
        <taxon>Serendipita</taxon>
    </lineage>
</organism>
<protein>
    <submittedName>
        <fullName evidence="2">Uncharacterized protein</fullName>
    </submittedName>
</protein>
<reference evidence="2 3" key="1">
    <citation type="submission" date="2014-04" db="EMBL/GenBank/DDBJ databases">
        <authorList>
            <consortium name="DOE Joint Genome Institute"/>
            <person name="Kuo A."/>
            <person name="Zuccaro A."/>
            <person name="Kohler A."/>
            <person name="Nagy L.G."/>
            <person name="Floudas D."/>
            <person name="Copeland A."/>
            <person name="Barry K.W."/>
            <person name="Cichocki N."/>
            <person name="Veneault-Fourrey C."/>
            <person name="LaButti K."/>
            <person name="Lindquist E.A."/>
            <person name="Lipzen A."/>
            <person name="Lundell T."/>
            <person name="Morin E."/>
            <person name="Murat C."/>
            <person name="Sun H."/>
            <person name="Tunlid A."/>
            <person name="Henrissat B."/>
            <person name="Grigoriev I.V."/>
            <person name="Hibbett D.S."/>
            <person name="Martin F."/>
            <person name="Nordberg H.P."/>
            <person name="Cantor M.N."/>
            <person name="Hua S.X."/>
        </authorList>
    </citation>
    <scope>NUCLEOTIDE SEQUENCE [LARGE SCALE GENOMIC DNA]</scope>
    <source>
        <strain evidence="2 3">MAFF 305830</strain>
    </source>
</reference>
<keyword evidence="1" id="KW-0812">Transmembrane</keyword>
<name>A0A0C2W1J1_SERVB</name>
<dbReference type="EMBL" id="KN824439">
    <property type="protein sequence ID" value="KIM20383.1"/>
    <property type="molecule type" value="Genomic_DNA"/>
</dbReference>
<accession>A0A0C2W1J1</accession>
<dbReference type="AlphaFoldDB" id="A0A0C2W1J1"/>
<reference evidence="3" key="2">
    <citation type="submission" date="2015-01" db="EMBL/GenBank/DDBJ databases">
        <title>Evolutionary Origins and Diversification of the Mycorrhizal Mutualists.</title>
        <authorList>
            <consortium name="DOE Joint Genome Institute"/>
            <consortium name="Mycorrhizal Genomics Consortium"/>
            <person name="Kohler A."/>
            <person name="Kuo A."/>
            <person name="Nagy L.G."/>
            <person name="Floudas D."/>
            <person name="Copeland A."/>
            <person name="Barry K.W."/>
            <person name="Cichocki N."/>
            <person name="Veneault-Fourrey C."/>
            <person name="LaButti K."/>
            <person name="Lindquist E.A."/>
            <person name="Lipzen A."/>
            <person name="Lundell T."/>
            <person name="Morin E."/>
            <person name="Murat C."/>
            <person name="Riley R."/>
            <person name="Ohm R."/>
            <person name="Sun H."/>
            <person name="Tunlid A."/>
            <person name="Henrissat B."/>
            <person name="Grigoriev I.V."/>
            <person name="Hibbett D.S."/>
            <person name="Martin F."/>
        </authorList>
    </citation>
    <scope>NUCLEOTIDE SEQUENCE [LARGE SCALE GENOMIC DNA]</scope>
    <source>
        <strain evidence="3">MAFF 305830</strain>
    </source>
</reference>
<feature type="transmembrane region" description="Helical" evidence="1">
    <location>
        <begin position="52"/>
        <end position="74"/>
    </location>
</feature>
<sequence>MDQNGARPTRCSVRALCKSLTSNPRALILDLITISKPVNGSTTTFKHRSSSWRYLCALVVPSCSSSLTIMFRLWRRCWMIARAIKGRE</sequence>
<evidence type="ECO:0000256" key="1">
    <source>
        <dbReference type="SAM" id="Phobius"/>
    </source>
</evidence>